<keyword evidence="4" id="KW-0788">Thiol protease</keyword>
<comment type="similarity">
    <text evidence="1">Belongs to the peptidase C40 family.</text>
</comment>
<dbReference type="EMBL" id="AP022870">
    <property type="protein sequence ID" value="BCB80522.1"/>
    <property type="molecule type" value="Genomic_DNA"/>
</dbReference>
<evidence type="ECO:0000259" key="6">
    <source>
        <dbReference type="PROSITE" id="PS51935"/>
    </source>
</evidence>
<dbReference type="PROSITE" id="PS51935">
    <property type="entry name" value="NLPC_P60"/>
    <property type="match status" value="1"/>
</dbReference>
<dbReference type="Pfam" id="PF00877">
    <property type="entry name" value="NLPC_P60"/>
    <property type="match status" value="1"/>
</dbReference>
<gene>
    <name evidence="7" type="ORF">Pflav_069320</name>
</gene>
<dbReference type="InterPro" id="IPR038765">
    <property type="entry name" value="Papain-like_cys_pep_sf"/>
</dbReference>
<dbReference type="Gene3D" id="6.10.250.3150">
    <property type="match status" value="1"/>
</dbReference>
<evidence type="ECO:0000313" key="8">
    <source>
        <dbReference type="Proteomes" id="UP000502508"/>
    </source>
</evidence>
<dbReference type="RefSeq" id="WP_173040649.1">
    <property type="nucleotide sequence ID" value="NZ_AP022870.1"/>
</dbReference>
<keyword evidence="5" id="KW-0732">Signal</keyword>
<dbReference type="GO" id="GO:0008234">
    <property type="term" value="F:cysteine-type peptidase activity"/>
    <property type="evidence" value="ECO:0007669"/>
    <property type="project" value="UniProtKB-KW"/>
</dbReference>
<dbReference type="PANTHER" id="PTHR47359">
    <property type="entry name" value="PEPTIDOGLYCAN DL-ENDOPEPTIDASE CWLO"/>
    <property type="match status" value="1"/>
</dbReference>
<dbReference type="Gene3D" id="3.90.1720.10">
    <property type="entry name" value="endopeptidase domain like (from Nostoc punctiforme)"/>
    <property type="match status" value="1"/>
</dbReference>
<keyword evidence="8" id="KW-1185">Reference proteome</keyword>
<feature type="signal peptide" evidence="5">
    <location>
        <begin position="1"/>
        <end position="29"/>
    </location>
</feature>
<name>A0A6F8Y327_9ACTN</name>
<keyword evidence="2" id="KW-0645">Protease</keyword>
<evidence type="ECO:0000256" key="2">
    <source>
        <dbReference type="ARBA" id="ARBA00022670"/>
    </source>
</evidence>
<evidence type="ECO:0000256" key="1">
    <source>
        <dbReference type="ARBA" id="ARBA00007074"/>
    </source>
</evidence>
<sequence>MARYAARRTVITALVAVATVLSSGTVARAAPSPAEIEKQIDAAWVKLEPLAEKHNATRLDLQAKRQKAQVLAKKIAPLQLQIDLAMAKVGEYAAEQYKGGNFSALNAMLTTGSPTTFADQLEMLDVFARRSQKDIQAVVDLRERYAAQKAPLDQLVGQLTEEEAQLAAKKKQIDTEITKLEKMRLDAYGSNGGIGELRPAPCPVQYDGSAGTKAAKFACAQIGKSYVFGSEGPNSYDCSGLTMQAWAAAGVGLPHNAARQRGTVPSVSRSNLKVGDLVFYYSDLHHVGIYVGGGYIVDASKPGVPIRMRTINAAPIHSYGRPG</sequence>
<evidence type="ECO:0000256" key="5">
    <source>
        <dbReference type="SAM" id="SignalP"/>
    </source>
</evidence>
<dbReference type="AlphaFoldDB" id="A0A6F8Y327"/>
<reference evidence="7 8" key="2">
    <citation type="submission" date="2020-03" db="EMBL/GenBank/DDBJ databases">
        <authorList>
            <person name="Ichikawa N."/>
            <person name="Kimura A."/>
            <person name="Kitahashi Y."/>
            <person name="Uohara A."/>
        </authorList>
    </citation>
    <scope>NUCLEOTIDE SEQUENCE [LARGE SCALE GENOMIC DNA]</scope>
    <source>
        <strain evidence="7 8">NBRC 107702</strain>
    </source>
</reference>
<feature type="chain" id="PRO_5026312299" description="NlpC/P60 domain-containing protein" evidence="5">
    <location>
        <begin position="30"/>
        <end position="323"/>
    </location>
</feature>
<dbReference type="InterPro" id="IPR000064">
    <property type="entry name" value="NLP_P60_dom"/>
</dbReference>
<evidence type="ECO:0000256" key="4">
    <source>
        <dbReference type="ARBA" id="ARBA00022807"/>
    </source>
</evidence>
<proteinExistence type="inferred from homology"/>
<dbReference type="PANTHER" id="PTHR47359:SF3">
    <property type="entry name" value="NLP_P60 DOMAIN-CONTAINING PROTEIN-RELATED"/>
    <property type="match status" value="1"/>
</dbReference>
<dbReference type="InterPro" id="IPR051794">
    <property type="entry name" value="PG_Endopeptidase_C40"/>
</dbReference>
<evidence type="ECO:0000256" key="3">
    <source>
        <dbReference type="ARBA" id="ARBA00022801"/>
    </source>
</evidence>
<protein>
    <recommendedName>
        <fullName evidence="6">NlpC/P60 domain-containing protein</fullName>
    </recommendedName>
</protein>
<keyword evidence="3" id="KW-0378">Hydrolase</keyword>
<feature type="domain" description="NlpC/P60" evidence="6">
    <location>
        <begin position="208"/>
        <end position="323"/>
    </location>
</feature>
<dbReference type="SUPFAM" id="SSF54001">
    <property type="entry name" value="Cysteine proteinases"/>
    <property type="match status" value="1"/>
</dbReference>
<dbReference type="KEGG" id="pfla:Pflav_069320"/>
<accession>A0A6F8Y327</accession>
<evidence type="ECO:0000313" key="7">
    <source>
        <dbReference type="EMBL" id="BCB80522.1"/>
    </source>
</evidence>
<dbReference type="GO" id="GO:0006508">
    <property type="term" value="P:proteolysis"/>
    <property type="evidence" value="ECO:0007669"/>
    <property type="project" value="UniProtKB-KW"/>
</dbReference>
<organism evidence="7 8">
    <name type="scientific">Phytohabitans flavus</name>
    <dbReference type="NCBI Taxonomy" id="1076124"/>
    <lineage>
        <taxon>Bacteria</taxon>
        <taxon>Bacillati</taxon>
        <taxon>Actinomycetota</taxon>
        <taxon>Actinomycetes</taxon>
        <taxon>Micromonosporales</taxon>
        <taxon>Micromonosporaceae</taxon>
    </lineage>
</organism>
<dbReference type="Proteomes" id="UP000502508">
    <property type="component" value="Chromosome"/>
</dbReference>
<reference evidence="7 8" key="1">
    <citation type="submission" date="2020-03" db="EMBL/GenBank/DDBJ databases">
        <title>Whole genome shotgun sequence of Phytohabitans flavus NBRC 107702.</title>
        <authorList>
            <person name="Komaki H."/>
            <person name="Tamura T."/>
        </authorList>
    </citation>
    <scope>NUCLEOTIDE SEQUENCE [LARGE SCALE GENOMIC DNA]</scope>
    <source>
        <strain evidence="7 8">NBRC 107702</strain>
    </source>
</reference>